<dbReference type="Gene3D" id="3.30.420.40">
    <property type="match status" value="2"/>
</dbReference>
<dbReference type="GO" id="GO:0016301">
    <property type="term" value="F:kinase activity"/>
    <property type="evidence" value="ECO:0007669"/>
    <property type="project" value="UniProtKB-KW"/>
</dbReference>
<sequence length="402" mass="41570">MSGPTSSTANAGTVSRVNQTAILDVLRRHGPLSRQEIGARTGLSAATVNRLAGQLLRKGLVVTDGQQPSTGGRPSILLRYSGRAHLVSVVHVGATRTEGALVDFDGTIVHRVNRPVVPDVLHAADRATIRLEEALSVAAELGAAAGERGQRSQAVGVAVPGVVDGAEGRVTWAPALDWREVPVGSLLHDRTGLPVVVENDANLLAVGEHHRGAGQGVQDLVALVLGTGIGVGIMTGGRLHRGSRAAAGEIGYMLLGRSSLTRFFPGFGDLESRVGSAGLTRQARERGIAAPADRPLTAADVFDLVRSGGVQARALLEETLDYVALAVANLCTVLDPELVIVGGEMGGAADLITPGLRDRLVGRIPHVPRMAASALGDDAAIIGAAELAARLVSDFAYVQATR</sequence>
<dbReference type="AlphaFoldDB" id="A0A1G9IYH0"/>
<accession>A0A1G9IYH0</accession>
<keyword evidence="4" id="KW-1185">Reference proteome</keyword>
<reference evidence="3 4" key="1">
    <citation type="submission" date="2016-10" db="EMBL/GenBank/DDBJ databases">
        <authorList>
            <person name="de Groot N.N."/>
        </authorList>
    </citation>
    <scope>NUCLEOTIDE SEQUENCE [LARGE SCALE GENOMIC DNA]</scope>
    <source>
        <strain evidence="3 4">CGMCC 4.5681</strain>
    </source>
</reference>
<evidence type="ECO:0000256" key="1">
    <source>
        <dbReference type="ARBA" id="ARBA00006479"/>
    </source>
</evidence>
<dbReference type="Pfam" id="PF12802">
    <property type="entry name" value="MarR_2"/>
    <property type="match status" value="1"/>
</dbReference>
<dbReference type="PANTHER" id="PTHR18964">
    <property type="entry name" value="ROK (REPRESSOR, ORF, KINASE) FAMILY"/>
    <property type="match status" value="1"/>
</dbReference>
<evidence type="ECO:0000259" key="2">
    <source>
        <dbReference type="Pfam" id="PF12802"/>
    </source>
</evidence>
<dbReference type="Proteomes" id="UP000198683">
    <property type="component" value="Unassembled WGS sequence"/>
</dbReference>
<dbReference type="Pfam" id="PF00480">
    <property type="entry name" value="ROK"/>
    <property type="match status" value="1"/>
</dbReference>
<organism evidence="3 4">
    <name type="scientific">Nonomuraea maritima</name>
    <dbReference type="NCBI Taxonomy" id="683260"/>
    <lineage>
        <taxon>Bacteria</taxon>
        <taxon>Bacillati</taxon>
        <taxon>Actinomycetota</taxon>
        <taxon>Actinomycetes</taxon>
        <taxon>Streptosporangiales</taxon>
        <taxon>Streptosporangiaceae</taxon>
        <taxon>Nonomuraea</taxon>
    </lineage>
</organism>
<dbReference type="GO" id="GO:0003700">
    <property type="term" value="F:DNA-binding transcription factor activity"/>
    <property type="evidence" value="ECO:0007669"/>
    <property type="project" value="InterPro"/>
</dbReference>
<keyword evidence="3" id="KW-0808">Transferase</keyword>
<protein>
    <submittedName>
        <fullName evidence="3">Sugar kinase of the NBD/HSP70 family, may contain an N-terminal HTH domain</fullName>
    </submittedName>
</protein>
<comment type="similarity">
    <text evidence="1">Belongs to the ROK (NagC/XylR) family.</text>
</comment>
<dbReference type="Gene3D" id="1.10.10.10">
    <property type="entry name" value="Winged helix-like DNA-binding domain superfamily/Winged helix DNA-binding domain"/>
    <property type="match status" value="1"/>
</dbReference>
<dbReference type="STRING" id="683260.SAMN05421874_11932"/>
<name>A0A1G9IYH0_9ACTN</name>
<dbReference type="SUPFAM" id="SSF53067">
    <property type="entry name" value="Actin-like ATPase domain"/>
    <property type="match status" value="1"/>
</dbReference>
<evidence type="ECO:0000313" key="4">
    <source>
        <dbReference type="Proteomes" id="UP000198683"/>
    </source>
</evidence>
<dbReference type="InterPro" id="IPR043129">
    <property type="entry name" value="ATPase_NBD"/>
</dbReference>
<dbReference type="InterPro" id="IPR036390">
    <property type="entry name" value="WH_DNA-bd_sf"/>
</dbReference>
<dbReference type="InterPro" id="IPR036388">
    <property type="entry name" value="WH-like_DNA-bd_sf"/>
</dbReference>
<dbReference type="EMBL" id="FNFB01000019">
    <property type="protein sequence ID" value="SDL30135.1"/>
    <property type="molecule type" value="Genomic_DNA"/>
</dbReference>
<dbReference type="OrthoDB" id="37575at2"/>
<evidence type="ECO:0000313" key="3">
    <source>
        <dbReference type="EMBL" id="SDL30135.1"/>
    </source>
</evidence>
<feature type="domain" description="HTH marR-type" evidence="2">
    <location>
        <begin position="18"/>
        <end position="63"/>
    </location>
</feature>
<dbReference type="SUPFAM" id="SSF46785">
    <property type="entry name" value="Winged helix' DNA-binding domain"/>
    <property type="match status" value="1"/>
</dbReference>
<keyword evidence="3" id="KW-0418">Kinase</keyword>
<dbReference type="InterPro" id="IPR000600">
    <property type="entry name" value="ROK"/>
</dbReference>
<dbReference type="PANTHER" id="PTHR18964:SF149">
    <property type="entry name" value="BIFUNCTIONAL UDP-N-ACETYLGLUCOSAMINE 2-EPIMERASE_N-ACETYLMANNOSAMINE KINASE"/>
    <property type="match status" value="1"/>
</dbReference>
<gene>
    <name evidence="3" type="ORF">SAMN05421874_11932</name>
</gene>
<dbReference type="RefSeq" id="WP_090770006.1">
    <property type="nucleotide sequence ID" value="NZ_FNFB01000019.1"/>
</dbReference>
<dbReference type="InterPro" id="IPR000835">
    <property type="entry name" value="HTH_MarR-typ"/>
</dbReference>
<proteinExistence type="inferred from homology"/>